<dbReference type="Proteomes" id="UP000771736">
    <property type="component" value="Unassembled WGS sequence"/>
</dbReference>
<protein>
    <recommendedName>
        <fullName evidence="3">ATP-grasp domain-containing protein</fullName>
    </recommendedName>
</protein>
<evidence type="ECO:0008006" key="3">
    <source>
        <dbReference type="Google" id="ProtNLM"/>
    </source>
</evidence>
<proteinExistence type="predicted"/>
<dbReference type="EMBL" id="JABZSJ010000049">
    <property type="protein sequence ID" value="MBF1384869.1"/>
    <property type="molecule type" value="Genomic_DNA"/>
</dbReference>
<dbReference type="AlphaFoldDB" id="A0A930HN40"/>
<evidence type="ECO:0000313" key="1">
    <source>
        <dbReference type="EMBL" id="MBF1384869.1"/>
    </source>
</evidence>
<accession>A0A930HN40</accession>
<evidence type="ECO:0000313" key="2">
    <source>
        <dbReference type="Proteomes" id="UP000771736"/>
    </source>
</evidence>
<name>A0A930HN40_9BACT</name>
<organism evidence="1 2">
    <name type="scientific">Prevotella aurantiaca</name>
    <dbReference type="NCBI Taxonomy" id="596085"/>
    <lineage>
        <taxon>Bacteria</taxon>
        <taxon>Pseudomonadati</taxon>
        <taxon>Bacteroidota</taxon>
        <taxon>Bacteroidia</taxon>
        <taxon>Bacteroidales</taxon>
        <taxon>Prevotellaceae</taxon>
        <taxon>Prevotella</taxon>
    </lineage>
</organism>
<sequence length="361" mass="41234">MILHIFNPEHDMSLAHNSSNYTPSRAALRIRNDLAFLPYIWAKQGDAILVNNKKKAIDAINKLKFKKKEIVFVDVATLSTITEKIETVIPWGWDCTIKEQLKRLGVSQKILPTDDYLARICNLSNRKTAVHLLSILKSFLSAKSVIGESYYIDNLADLYIKSKSLGNAVIKAPWSGSGRGLRFTDKEISTVHLNWAKNIIAYQNGIILEPYYNKVQDFAMEFYLEDNKVNYCGLSIFSSLHGAYTGSLIDSEEKKRNLLGQYIESELLDTIKGCLMYLLNQNIKDKYKGPLGIDMMIVGSRCSFEHSTSQHYYIHPLVEVNFRRTMGHVALSLYNEMQIQNKVMQITFNGLYHTLEINDDI</sequence>
<gene>
    <name evidence="1" type="ORF">HXN26_08500</name>
</gene>
<comment type="caution">
    <text evidence="1">The sequence shown here is derived from an EMBL/GenBank/DDBJ whole genome shotgun (WGS) entry which is preliminary data.</text>
</comment>
<reference evidence="1" key="1">
    <citation type="submission" date="2020-04" db="EMBL/GenBank/DDBJ databases">
        <title>Deep metagenomics examines the oral microbiome during advanced dental caries in children, revealing novel taxa and co-occurrences with host molecules.</title>
        <authorList>
            <person name="Baker J.L."/>
            <person name="Morton J.T."/>
            <person name="Dinis M."/>
            <person name="Alvarez R."/>
            <person name="Tran N.C."/>
            <person name="Knight R."/>
            <person name="Edlund A."/>
        </authorList>
    </citation>
    <scope>NUCLEOTIDE SEQUENCE</scope>
    <source>
        <strain evidence="1">JCVI_44_bin.5</strain>
    </source>
</reference>